<evidence type="ECO:0000313" key="3">
    <source>
        <dbReference type="EMBL" id="GEL96455.1"/>
    </source>
</evidence>
<feature type="compositionally biased region" description="Low complexity" evidence="1">
    <location>
        <begin position="108"/>
        <end position="134"/>
    </location>
</feature>
<reference evidence="3 4" key="1">
    <citation type="submission" date="2019-07" db="EMBL/GenBank/DDBJ databases">
        <title>Whole genome shotgun sequence of Cellulomonas terrae NBRC 100819.</title>
        <authorList>
            <person name="Hosoyama A."/>
            <person name="Uohara A."/>
            <person name="Ohji S."/>
            <person name="Ichikawa N."/>
        </authorList>
    </citation>
    <scope>NUCLEOTIDE SEQUENCE [LARGE SCALE GENOMIC DNA]</scope>
    <source>
        <strain evidence="3 4">NBRC 100819</strain>
    </source>
</reference>
<name>A0A511JER0_9CELL</name>
<feature type="signal peptide" evidence="2">
    <location>
        <begin position="1"/>
        <end position="19"/>
    </location>
</feature>
<evidence type="ECO:0008006" key="5">
    <source>
        <dbReference type="Google" id="ProtNLM"/>
    </source>
</evidence>
<evidence type="ECO:0000313" key="4">
    <source>
        <dbReference type="Proteomes" id="UP000321049"/>
    </source>
</evidence>
<keyword evidence="4" id="KW-1185">Reference proteome</keyword>
<accession>A0A511JER0</accession>
<protein>
    <recommendedName>
        <fullName evidence="5">Mucin-associated surface protein</fullName>
    </recommendedName>
</protein>
<dbReference type="Proteomes" id="UP000321049">
    <property type="component" value="Unassembled WGS sequence"/>
</dbReference>
<comment type="caution">
    <text evidence="3">The sequence shown here is derived from an EMBL/GenBank/DDBJ whole genome shotgun (WGS) entry which is preliminary data.</text>
</comment>
<dbReference type="AlphaFoldDB" id="A0A511JER0"/>
<sequence>MTVWTAVVLAAVLVCAGCAGRPDLEADRAQTLQESVLAVTQAAGEARWADAQSLLLTTRTTLDDGVDAGEVSTTRYREIDAALDLVATELAAAQAAADQAAAEQAAAEQAAAEQAAAEQAAAEKAAAEQNAPAAPKKEPPAPKDKGKPGK</sequence>
<proteinExistence type="predicted"/>
<organism evidence="3 4">
    <name type="scientific">Cellulomonas terrae</name>
    <dbReference type="NCBI Taxonomy" id="311234"/>
    <lineage>
        <taxon>Bacteria</taxon>
        <taxon>Bacillati</taxon>
        <taxon>Actinomycetota</taxon>
        <taxon>Actinomycetes</taxon>
        <taxon>Micrococcales</taxon>
        <taxon>Cellulomonadaceae</taxon>
        <taxon>Cellulomonas</taxon>
    </lineage>
</organism>
<gene>
    <name evidence="3" type="ORF">CTE05_00020</name>
</gene>
<dbReference type="EMBL" id="BJWH01000001">
    <property type="protein sequence ID" value="GEL96455.1"/>
    <property type="molecule type" value="Genomic_DNA"/>
</dbReference>
<feature type="compositionally biased region" description="Basic and acidic residues" evidence="1">
    <location>
        <begin position="135"/>
        <end position="150"/>
    </location>
</feature>
<feature type="region of interest" description="Disordered" evidence="1">
    <location>
        <begin position="108"/>
        <end position="150"/>
    </location>
</feature>
<evidence type="ECO:0000256" key="1">
    <source>
        <dbReference type="SAM" id="MobiDB-lite"/>
    </source>
</evidence>
<feature type="chain" id="PRO_5039708985" description="Mucin-associated surface protein" evidence="2">
    <location>
        <begin position="20"/>
        <end position="150"/>
    </location>
</feature>
<keyword evidence="2" id="KW-0732">Signal</keyword>
<evidence type="ECO:0000256" key="2">
    <source>
        <dbReference type="SAM" id="SignalP"/>
    </source>
</evidence>